<dbReference type="EMBL" id="APAU02000115">
    <property type="protein sequence ID" value="EUB56463.1"/>
    <property type="molecule type" value="Genomic_DNA"/>
</dbReference>
<dbReference type="RefSeq" id="XP_024347659.1">
    <property type="nucleotide sequence ID" value="XM_024497934.1"/>
</dbReference>
<dbReference type="AlphaFoldDB" id="W6U5N3"/>
<gene>
    <name evidence="1" type="ORF">EGR_08685</name>
</gene>
<accession>W6U5N3</accession>
<protein>
    <submittedName>
        <fullName evidence="1">Uncharacterized protein</fullName>
    </submittedName>
</protein>
<dbReference type="CTD" id="36344400"/>
<reference evidence="1 2" key="1">
    <citation type="journal article" date="2013" name="Nat. Genet.">
        <title>The genome of the hydatid tapeworm Echinococcus granulosus.</title>
        <authorList>
            <person name="Zheng H."/>
            <person name="Zhang W."/>
            <person name="Zhang L."/>
            <person name="Zhang Z."/>
            <person name="Li J."/>
            <person name="Lu G."/>
            <person name="Zhu Y."/>
            <person name="Wang Y."/>
            <person name="Huang Y."/>
            <person name="Liu J."/>
            <person name="Kang H."/>
            <person name="Chen J."/>
            <person name="Wang L."/>
            <person name="Chen A."/>
            <person name="Yu S."/>
            <person name="Gao Z."/>
            <person name="Jin L."/>
            <person name="Gu W."/>
            <person name="Wang Z."/>
            <person name="Zhao L."/>
            <person name="Shi B."/>
            <person name="Wen H."/>
            <person name="Lin R."/>
            <person name="Jones M.K."/>
            <person name="Brejova B."/>
            <person name="Vinar T."/>
            <person name="Zhao G."/>
            <person name="McManus D.P."/>
            <person name="Chen Z."/>
            <person name="Zhou Y."/>
            <person name="Wang S."/>
        </authorList>
    </citation>
    <scope>NUCLEOTIDE SEQUENCE [LARGE SCALE GENOMIC DNA]</scope>
</reference>
<sequence length="420" mass="47579">MSDTLEKHFLSVNSNMKIRTTLPRGCCSQESEQFEVRFIPVNFNPRFNSTNLSFQLACLSTPNLLAIATFNLSWRLSGSGEISAHNNGTSKGAIYSTHLQKQPSEMCYEDLQKPRIPSEASFLKKKINNRNTFHFSGIPPHAVVNINRNNAHPGIIFGGLSSQKISRSLNMMRLLNRCKNLTCSENCNNLFKKISYSLPNVFPNQVCVTLTCQQPQYCKCDTCRQTCSTPKKPSGGSSNTCPQQQCPPLKKLPLLCYHTTIITQISPLNSYFLFVKTPKHDWHPFFVCKEKESTRAIKSFCLFFIHEFSRIPVHACVKTICSIHIANSTCDLLRNQPAEDLMTASRSRAHQSKTINVSEWIGCQVSYPHDEETSCKNVGIFERVFDHRNLITAPRLQWNCPIPKPVNLSGWPFNPRPRCG</sequence>
<evidence type="ECO:0000313" key="2">
    <source>
        <dbReference type="Proteomes" id="UP000019149"/>
    </source>
</evidence>
<dbReference type="OrthoDB" id="10683294at2759"/>
<evidence type="ECO:0000313" key="1">
    <source>
        <dbReference type="EMBL" id="EUB56463.1"/>
    </source>
</evidence>
<comment type="caution">
    <text evidence="1">The sequence shown here is derived from an EMBL/GenBank/DDBJ whole genome shotgun (WGS) entry which is preliminary data.</text>
</comment>
<dbReference type="GeneID" id="36344400"/>
<name>W6U5N3_ECHGR</name>
<dbReference type="KEGG" id="egl:EGR_08685"/>
<dbReference type="Proteomes" id="UP000019149">
    <property type="component" value="Unassembled WGS sequence"/>
</dbReference>
<organism evidence="1 2">
    <name type="scientific">Echinococcus granulosus</name>
    <name type="common">Hydatid tapeworm</name>
    <dbReference type="NCBI Taxonomy" id="6210"/>
    <lineage>
        <taxon>Eukaryota</taxon>
        <taxon>Metazoa</taxon>
        <taxon>Spiralia</taxon>
        <taxon>Lophotrochozoa</taxon>
        <taxon>Platyhelminthes</taxon>
        <taxon>Cestoda</taxon>
        <taxon>Eucestoda</taxon>
        <taxon>Cyclophyllidea</taxon>
        <taxon>Taeniidae</taxon>
        <taxon>Echinococcus</taxon>
        <taxon>Echinococcus granulosus group</taxon>
    </lineage>
</organism>
<proteinExistence type="predicted"/>
<keyword evidence="2" id="KW-1185">Reference proteome</keyword>